<dbReference type="Gene3D" id="3.30.1330.30">
    <property type="match status" value="1"/>
</dbReference>
<feature type="domain" description="tRNA/rRNA methyltransferase SpoU type" evidence="3">
    <location>
        <begin position="126"/>
        <end position="261"/>
    </location>
</feature>
<dbReference type="GO" id="GO:0032259">
    <property type="term" value="P:methylation"/>
    <property type="evidence" value="ECO:0007669"/>
    <property type="project" value="UniProtKB-KW"/>
</dbReference>
<evidence type="ECO:0000259" key="3">
    <source>
        <dbReference type="Pfam" id="PF00588"/>
    </source>
</evidence>
<dbReference type="CDD" id="cd18095">
    <property type="entry name" value="SpoU-like_rRNA-MTase"/>
    <property type="match status" value="1"/>
</dbReference>
<keyword evidence="2 4" id="KW-0808">Transferase</keyword>
<evidence type="ECO:0000313" key="4">
    <source>
        <dbReference type="EMBL" id="PAT37185.1"/>
    </source>
</evidence>
<dbReference type="InterPro" id="IPR051259">
    <property type="entry name" value="rRNA_Methyltransferase"/>
</dbReference>
<evidence type="ECO:0000313" key="5">
    <source>
        <dbReference type="Proteomes" id="UP000218644"/>
    </source>
</evidence>
<dbReference type="PANTHER" id="PTHR43191:SF2">
    <property type="entry name" value="RRNA METHYLTRANSFERASE 3, MITOCHONDRIAL"/>
    <property type="match status" value="1"/>
</dbReference>
<name>A0A2A2AF47_9BURK</name>
<gene>
    <name evidence="4" type="ORF">CK623_13935</name>
</gene>
<comment type="caution">
    <text evidence="4">The sequence shown here is derived from an EMBL/GenBank/DDBJ whole genome shotgun (WGS) entry which is preliminary data.</text>
</comment>
<dbReference type="SUPFAM" id="SSF75217">
    <property type="entry name" value="alpha/beta knot"/>
    <property type="match status" value="1"/>
</dbReference>
<reference evidence="4 5" key="1">
    <citation type="submission" date="2017-08" db="EMBL/GenBank/DDBJ databases">
        <title>WGS of Clinical strains of the CDC Group NO-1 linked to zoonotic infections in humans.</title>
        <authorList>
            <person name="Bernier A.-M."/>
            <person name="Bernard K."/>
        </authorList>
    </citation>
    <scope>NUCLEOTIDE SEQUENCE [LARGE SCALE GENOMIC DNA]</scope>
    <source>
        <strain evidence="4 5">NML79-0751</strain>
    </source>
</reference>
<sequence>MSPPSVTPIASRENAQVKLWRRLAQQSNAYRKHGQLWLEGEHLCAMAQQARLPVQALVLSRTRWEGGELAQWLPPQGGGAPSCGQARVFVLEDGLFAHVSGLESPAGLAYVAAWQAQTRPVPGLAAVVLDRLQDAGNVGAILRCAAAFGFGQVLALEGTVALHSPKVLRAGMGAHFSLHLLEQATLEQVQALQLPLLLTSSHAGQYVHQARLPWPCAWVLGHEGQGVAQALAELPHQPLRIAQPGGQESLNVAAAAAICLHASAVSALDPRPHGRAGTLEL</sequence>
<dbReference type="GO" id="GO:0008173">
    <property type="term" value="F:RNA methyltransferase activity"/>
    <property type="evidence" value="ECO:0007669"/>
    <property type="project" value="InterPro"/>
</dbReference>
<dbReference type="GO" id="GO:0006396">
    <property type="term" value="P:RNA processing"/>
    <property type="evidence" value="ECO:0007669"/>
    <property type="project" value="InterPro"/>
</dbReference>
<dbReference type="Gene3D" id="3.40.1280.10">
    <property type="match status" value="1"/>
</dbReference>
<dbReference type="GO" id="GO:0003723">
    <property type="term" value="F:RNA binding"/>
    <property type="evidence" value="ECO:0007669"/>
    <property type="project" value="InterPro"/>
</dbReference>
<evidence type="ECO:0000256" key="1">
    <source>
        <dbReference type="ARBA" id="ARBA00022603"/>
    </source>
</evidence>
<dbReference type="PANTHER" id="PTHR43191">
    <property type="entry name" value="RRNA METHYLTRANSFERASE 3"/>
    <property type="match status" value="1"/>
</dbReference>
<accession>A0A2A2AF47</accession>
<dbReference type="InterPro" id="IPR001537">
    <property type="entry name" value="SpoU_MeTrfase"/>
</dbReference>
<dbReference type="AlphaFoldDB" id="A0A2A2AF47"/>
<dbReference type="EMBL" id="NSJD01000042">
    <property type="protein sequence ID" value="PAT37185.1"/>
    <property type="molecule type" value="Genomic_DNA"/>
</dbReference>
<dbReference type="Proteomes" id="UP000218644">
    <property type="component" value="Unassembled WGS sequence"/>
</dbReference>
<proteinExistence type="predicted"/>
<dbReference type="InterPro" id="IPR029064">
    <property type="entry name" value="Ribosomal_eL30-like_sf"/>
</dbReference>
<dbReference type="SUPFAM" id="SSF55315">
    <property type="entry name" value="L30e-like"/>
    <property type="match status" value="1"/>
</dbReference>
<organism evidence="4 5">
    <name type="scientific">Vandammella animalimorsus</name>
    <dbReference type="NCBI Taxonomy" id="2029117"/>
    <lineage>
        <taxon>Bacteria</taxon>
        <taxon>Pseudomonadati</taxon>
        <taxon>Pseudomonadota</taxon>
        <taxon>Betaproteobacteria</taxon>
        <taxon>Burkholderiales</taxon>
        <taxon>Comamonadaceae</taxon>
        <taxon>Vandammella</taxon>
    </lineage>
</organism>
<dbReference type="Pfam" id="PF00588">
    <property type="entry name" value="SpoU_methylase"/>
    <property type="match status" value="1"/>
</dbReference>
<protein>
    <submittedName>
        <fullName evidence="4">rRNA methyltransferase</fullName>
    </submittedName>
</protein>
<dbReference type="InterPro" id="IPR029028">
    <property type="entry name" value="Alpha/beta_knot_MTases"/>
</dbReference>
<keyword evidence="1 4" id="KW-0489">Methyltransferase</keyword>
<evidence type="ECO:0000256" key="2">
    <source>
        <dbReference type="ARBA" id="ARBA00022679"/>
    </source>
</evidence>
<dbReference type="InterPro" id="IPR029026">
    <property type="entry name" value="tRNA_m1G_MTases_N"/>
</dbReference>